<keyword evidence="4" id="KW-1185">Reference proteome</keyword>
<gene>
    <name evidence="3" type="ORF">BCR33DRAFT_715015</name>
</gene>
<evidence type="ECO:0000256" key="1">
    <source>
        <dbReference type="SAM" id="Coils"/>
    </source>
</evidence>
<dbReference type="AlphaFoldDB" id="A0A1Y2CK76"/>
<feature type="coiled-coil region" evidence="1">
    <location>
        <begin position="364"/>
        <end position="398"/>
    </location>
</feature>
<feature type="compositionally biased region" description="Polar residues" evidence="2">
    <location>
        <begin position="93"/>
        <end position="104"/>
    </location>
</feature>
<feature type="compositionally biased region" description="Low complexity" evidence="2">
    <location>
        <begin position="13"/>
        <end position="26"/>
    </location>
</feature>
<reference evidence="3 4" key="1">
    <citation type="submission" date="2016-07" db="EMBL/GenBank/DDBJ databases">
        <title>Pervasive Adenine N6-methylation of Active Genes in Fungi.</title>
        <authorList>
            <consortium name="DOE Joint Genome Institute"/>
            <person name="Mondo S.J."/>
            <person name="Dannebaum R.O."/>
            <person name="Kuo R.C."/>
            <person name="Labutti K."/>
            <person name="Haridas S."/>
            <person name="Kuo A."/>
            <person name="Salamov A."/>
            <person name="Ahrendt S.R."/>
            <person name="Lipzen A."/>
            <person name="Sullivan W."/>
            <person name="Andreopoulos W.B."/>
            <person name="Clum A."/>
            <person name="Lindquist E."/>
            <person name="Daum C."/>
            <person name="Ramamoorthy G.K."/>
            <person name="Gryganskyi A."/>
            <person name="Culley D."/>
            <person name="Magnuson J.K."/>
            <person name="James T.Y."/>
            <person name="O'Malley M.A."/>
            <person name="Stajich J.E."/>
            <person name="Spatafora J.W."/>
            <person name="Visel A."/>
            <person name="Grigoriev I.V."/>
        </authorList>
    </citation>
    <scope>NUCLEOTIDE SEQUENCE [LARGE SCALE GENOMIC DNA]</scope>
    <source>
        <strain evidence="3 4">JEL800</strain>
    </source>
</reference>
<accession>A0A1Y2CK76</accession>
<evidence type="ECO:0000313" key="3">
    <source>
        <dbReference type="EMBL" id="ORY47264.1"/>
    </source>
</evidence>
<feature type="region of interest" description="Disordered" evidence="2">
    <location>
        <begin position="251"/>
        <end position="287"/>
    </location>
</feature>
<comment type="caution">
    <text evidence="3">The sequence shown here is derived from an EMBL/GenBank/DDBJ whole genome shotgun (WGS) entry which is preliminary data.</text>
</comment>
<evidence type="ECO:0000256" key="2">
    <source>
        <dbReference type="SAM" id="MobiDB-lite"/>
    </source>
</evidence>
<feature type="region of interest" description="Disordered" evidence="2">
    <location>
        <begin position="418"/>
        <end position="437"/>
    </location>
</feature>
<feature type="compositionally biased region" description="Polar residues" evidence="2">
    <location>
        <begin position="266"/>
        <end position="279"/>
    </location>
</feature>
<feature type="compositionally biased region" description="Polar residues" evidence="2">
    <location>
        <begin position="422"/>
        <end position="437"/>
    </location>
</feature>
<protein>
    <submittedName>
        <fullName evidence="3">Uncharacterized protein</fullName>
    </submittedName>
</protein>
<feature type="compositionally biased region" description="Low complexity" evidence="2">
    <location>
        <begin position="45"/>
        <end position="56"/>
    </location>
</feature>
<keyword evidence="1" id="KW-0175">Coiled coil</keyword>
<name>A0A1Y2CK76_9FUNG</name>
<dbReference type="OrthoDB" id="2183945at2759"/>
<feature type="compositionally biased region" description="Polar residues" evidence="2">
    <location>
        <begin position="115"/>
        <end position="132"/>
    </location>
</feature>
<organism evidence="3 4">
    <name type="scientific">Rhizoclosmatium globosum</name>
    <dbReference type="NCBI Taxonomy" id="329046"/>
    <lineage>
        <taxon>Eukaryota</taxon>
        <taxon>Fungi</taxon>
        <taxon>Fungi incertae sedis</taxon>
        <taxon>Chytridiomycota</taxon>
        <taxon>Chytridiomycota incertae sedis</taxon>
        <taxon>Chytridiomycetes</taxon>
        <taxon>Chytridiales</taxon>
        <taxon>Chytriomycetaceae</taxon>
        <taxon>Rhizoclosmatium</taxon>
    </lineage>
</organism>
<dbReference type="Proteomes" id="UP000193642">
    <property type="component" value="Unassembled WGS sequence"/>
</dbReference>
<proteinExistence type="predicted"/>
<feature type="compositionally biased region" description="Polar residues" evidence="2">
    <location>
        <begin position="146"/>
        <end position="175"/>
    </location>
</feature>
<feature type="compositionally biased region" description="Pro residues" evidence="2">
    <location>
        <begin position="80"/>
        <end position="89"/>
    </location>
</feature>
<evidence type="ECO:0000313" key="4">
    <source>
        <dbReference type="Proteomes" id="UP000193642"/>
    </source>
</evidence>
<sequence>MEDTTHTPDAAVPQPTKDPSTSSDSPAPTPGIQKNLSKAPRKLKSNSASLSSISTSKPANVNGGTIAFHQIAQTPTSPSSAPPSSPTPAAPTRHSQIARISSTRGKNRHAPHPVRTSQTVKPNANASSSNYNGIYCGPEEDPSPPVHSSITKLKDSAQSLTGHALQQQPAGTSPKTRSRIASREDDLWMIGGPSPAMSRASSYLGVPGSVGNSSTNSMKTVDIDDGSSGAVGAGTVPGSVTPPMVRASTHGNIAQAPPMTGPINGNKGTKSQNSPNNALPRTGSAGSSSGLAFFGKQLSRLGNSISMSRKKSLGVCTVSSSMSSSSISQISQINPESDVQSTVNQLKDTIGKMRTEQYELMRQLQDEKSARIRMEKEVLSLKERLQALENSNDTLSRSIAIHSRVIPSVYSTLQPSIAEESLQPSSGATSRNHSIVP</sequence>
<feature type="region of interest" description="Disordered" evidence="2">
    <location>
        <begin position="1"/>
        <end position="184"/>
    </location>
</feature>
<dbReference type="EMBL" id="MCGO01000014">
    <property type="protein sequence ID" value="ORY47264.1"/>
    <property type="molecule type" value="Genomic_DNA"/>
</dbReference>